<evidence type="ECO:0000256" key="5">
    <source>
        <dbReference type="ARBA" id="ARBA00023098"/>
    </source>
</evidence>
<dbReference type="AlphaFoldDB" id="A0A7M7M7V5"/>
<evidence type="ECO:0000256" key="6">
    <source>
        <dbReference type="ARBA" id="ARBA00023160"/>
    </source>
</evidence>
<dbReference type="InterPro" id="IPR018201">
    <property type="entry name" value="Ketoacyl_synth_AS"/>
</dbReference>
<keyword evidence="3 8" id="KW-0808">Transferase</keyword>
<evidence type="ECO:0000256" key="10">
    <source>
        <dbReference type="RuleBase" id="RU003694"/>
    </source>
</evidence>
<evidence type="ECO:0000256" key="8">
    <source>
        <dbReference type="PIRNR" id="PIRNR000447"/>
    </source>
</evidence>
<dbReference type="GeneID" id="111248304"/>
<dbReference type="InterPro" id="IPR014031">
    <property type="entry name" value="Ketoacyl_synth_C"/>
</dbReference>
<dbReference type="OrthoDB" id="5334845at2759"/>
<reference evidence="12" key="1">
    <citation type="submission" date="2021-01" db="UniProtKB">
        <authorList>
            <consortium name="EnsemblMetazoa"/>
        </authorList>
    </citation>
    <scope>IDENTIFICATION</scope>
</reference>
<accession>A0A7M7M7V5</accession>
<keyword evidence="7" id="KW-0012">Acyltransferase</keyword>
<dbReference type="PIRSF" id="PIRSF000447">
    <property type="entry name" value="KAS_II"/>
    <property type="match status" value="1"/>
</dbReference>
<dbReference type="Proteomes" id="UP000594260">
    <property type="component" value="Unplaced"/>
</dbReference>
<dbReference type="FunFam" id="3.40.47.10:FF:000009">
    <property type="entry name" value="3-oxoacyl-[acyl-carrier-protein] synthase 2"/>
    <property type="match status" value="1"/>
</dbReference>
<dbReference type="PANTHER" id="PTHR11712:SF336">
    <property type="entry name" value="3-OXOACYL-[ACYL-CARRIER-PROTEIN] SYNTHASE, MITOCHONDRIAL"/>
    <property type="match status" value="1"/>
</dbReference>
<keyword evidence="13" id="KW-1185">Reference proteome</keyword>
<evidence type="ECO:0000256" key="2">
    <source>
        <dbReference type="ARBA" id="ARBA00022516"/>
    </source>
</evidence>
<dbReference type="InParanoid" id="A0A7M7M7V5"/>
<dbReference type="InterPro" id="IPR020841">
    <property type="entry name" value="PKS_Beta-ketoAc_synthase_dom"/>
</dbReference>
<dbReference type="PANTHER" id="PTHR11712">
    <property type="entry name" value="POLYKETIDE SYNTHASE-RELATED"/>
    <property type="match status" value="1"/>
</dbReference>
<dbReference type="EnsemblMetazoa" id="XM_022800425">
    <property type="protein sequence ID" value="XP_022656160"/>
    <property type="gene ID" value="LOC111248304"/>
</dbReference>
<evidence type="ECO:0000259" key="11">
    <source>
        <dbReference type="PROSITE" id="PS52004"/>
    </source>
</evidence>
<feature type="active site" description="For beta-ketoacyl synthase activity" evidence="9">
    <location>
        <position position="185"/>
    </location>
</feature>
<evidence type="ECO:0000256" key="7">
    <source>
        <dbReference type="ARBA" id="ARBA00023315"/>
    </source>
</evidence>
<dbReference type="InterPro" id="IPR016039">
    <property type="entry name" value="Thiolase-like"/>
</dbReference>
<dbReference type="SUPFAM" id="SSF53901">
    <property type="entry name" value="Thiolase-like"/>
    <property type="match status" value="2"/>
</dbReference>
<keyword evidence="4" id="KW-0276">Fatty acid metabolism</keyword>
<dbReference type="NCBIfam" id="NF005589">
    <property type="entry name" value="PRK07314.1"/>
    <property type="match status" value="1"/>
</dbReference>
<keyword evidence="5" id="KW-0443">Lipid metabolism</keyword>
<dbReference type="RefSeq" id="XP_022656160.1">
    <property type="nucleotide sequence ID" value="XM_022800425.1"/>
</dbReference>
<dbReference type="Pfam" id="PF00109">
    <property type="entry name" value="ketoacyl-synt"/>
    <property type="match status" value="1"/>
</dbReference>
<keyword evidence="2 8" id="KW-0444">Lipid biosynthesis</keyword>
<dbReference type="EnsemblMetazoa" id="XM_022800424">
    <property type="protein sequence ID" value="XP_022656159"/>
    <property type="gene ID" value="LOC111248304"/>
</dbReference>
<evidence type="ECO:0000313" key="13">
    <source>
        <dbReference type="Proteomes" id="UP000594260"/>
    </source>
</evidence>
<evidence type="ECO:0000313" key="12">
    <source>
        <dbReference type="EnsemblMetazoa" id="XP_022656159"/>
    </source>
</evidence>
<dbReference type="PROSITE" id="PS52004">
    <property type="entry name" value="KS3_2"/>
    <property type="match status" value="1"/>
</dbReference>
<dbReference type="KEGG" id="vde:111248304"/>
<dbReference type="InterPro" id="IPR017568">
    <property type="entry name" value="3-oxoacyl-ACP_synth-2"/>
</dbReference>
<dbReference type="Gene3D" id="3.40.47.10">
    <property type="match status" value="1"/>
</dbReference>
<dbReference type="GO" id="GO:0006633">
    <property type="term" value="P:fatty acid biosynthetic process"/>
    <property type="evidence" value="ECO:0007669"/>
    <property type="project" value="UniProtKB-KW"/>
</dbReference>
<dbReference type="RefSeq" id="XP_022656159.1">
    <property type="nucleotide sequence ID" value="XM_022800424.1"/>
</dbReference>
<dbReference type="NCBIfam" id="TIGR03150">
    <property type="entry name" value="fabF"/>
    <property type="match status" value="1"/>
</dbReference>
<keyword evidence="6 8" id="KW-0275">Fatty acid biosynthesis</keyword>
<feature type="domain" description="Ketosynthase family 3 (KS3)" evidence="11">
    <location>
        <begin position="14"/>
        <end position="442"/>
    </location>
</feature>
<comment type="similarity">
    <text evidence="1 8 10">Belongs to the thiolase-like superfamily. Beta-ketoacyl-ACP synthases family.</text>
</comment>
<dbReference type="InterPro" id="IPR014030">
    <property type="entry name" value="Ketoacyl_synth_N"/>
</dbReference>
<name>A0A7M7M7V5_VARDE</name>
<evidence type="ECO:0000256" key="4">
    <source>
        <dbReference type="ARBA" id="ARBA00022832"/>
    </source>
</evidence>
<evidence type="ECO:0000256" key="3">
    <source>
        <dbReference type="ARBA" id="ARBA00022679"/>
    </source>
</evidence>
<dbReference type="InterPro" id="IPR000794">
    <property type="entry name" value="Beta-ketoacyl_synthase"/>
</dbReference>
<dbReference type="PROSITE" id="PS00606">
    <property type="entry name" value="KS3_1"/>
    <property type="match status" value="1"/>
</dbReference>
<protein>
    <recommendedName>
        <fullName evidence="8">3-oxoacyl-[acyl-carrier-protein] synthase</fullName>
    </recommendedName>
</protein>
<evidence type="ECO:0000256" key="9">
    <source>
        <dbReference type="PIRSR" id="PIRSR000447-1"/>
    </source>
</evidence>
<evidence type="ECO:0000256" key="1">
    <source>
        <dbReference type="ARBA" id="ARBA00008467"/>
    </source>
</evidence>
<dbReference type="GO" id="GO:0005739">
    <property type="term" value="C:mitochondrion"/>
    <property type="evidence" value="ECO:0007669"/>
    <property type="project" value="TreeGrafter"/>
</dbReference>
<organism evidence="12 13">
    <name type="scientific">Varroa destructor</name>
    <name type="common">Honeybee mite</name>
    <dbReference type="NCBI Taxonomy" id="109461"/>
    <lineage>
        <taxon>Eukaryota</taxon>
        <taxon>Metazoa</taxon>
        <taxon>Ecdysozoa</taxon>
        <taxon>Arthropoda</taxon>
        <taxon>Chelicerata</taxon>
        <taxon>Arachnida</taxon>
        <taxon>Acari</taxon>
        <taxon>Parasitiformes</taxon>
        <taxon>Mesostigmata</taxon>
        <taxon>Gamasina</taxon>
        <taxon>Dermanyssoidea</taxon>
        <taxon>Varroidae</taxon>
        <taxon>Varroa</taxon>
    </lineage>
</organism>
<dbReference type="SMART" id="SM00825">
    <property type="entry name" value="PKS_KS"/>
    <property type="match status" value="1"/>
</dbReference>
<sequence>MLSVFRVFTKAYSTRRVVVTGLGAVTPLGVTVPATWTALLEGRSGVTNTPSDKVFQDLPCRVGAFVNAPDLATPVFEPMNVVNFSEVRTFSSATIYALQAAKEALQDAKWEPSSLDEGGDRTGVAIGMAITDLEYIIDTGTAFRTEGYKKVSPFFVPRILTNMASGAISLRYRFRGPNHSVATACATGINAIGDAFQFIRYGKADVMVCGGTEGLISPLSIAGFSRMRALSTKFNSEPSRASRPFEKHRDGFVIGEGSAVIVLEELEHARKRNARIYAEILGYGLAADAYHITAASEDGAGAYLCMRAALRDAGIRPEDVGHINVHATSTPIGDVAEVVAMKRLFEYGKNFPNDRQLPLVCATKSSTGHLLGAAGAIETVFTILAVDNGEIPPTLNFEEPDDKCIGLQVSSTKTKWDQRGRRVALNNSFGFGGTNATLVIAQCK</sequence>
<dbReference type="Pfam" id="PF02801">
    <property type="entry name" value="Ketoacyl-synt_C"/>
    <property type="match status" value="1"/>
</dbReference>
<dbReference type="CDD" id="cd00834">
    <property type="entry name" value="KAS_I_II"/>
    <property type="match status" value="1"/>
</dbReference>
<dbReference type="OMA" id="QIGHCLG"/>
<proteinExistence type="inferred from homology"/>
<dbReference type="FunCoup" id="A0A7M7M7V5">
    <property type="interactions" value="765"/>
</dbReference>
<dbReference type="GO" id="GO:0004315">
    <property type="term" value="F:3-oxoacyl-[acyl-carrier-protein] synthase activity"/>
    <property type="evidence" value="ECO:0007669"/>
    <property type="project" value="InterPro"/>
</dbReference>